<reference evidence="5" key="1">
    <citation type="journal article" date="2019" name="Int. J. Syst. Evol. Microbiol.">
        <title>The Global Catalogue of Microorganisms (GCM) 10K type strain sequencing project: providing services to taxonomists for standard genome sequencing and annotation.</title>
        <authorList>
            <consortium name="The Broad Institute Genomics Platform"/>
            <consortium name="The Broad Institute Genome Sequencing Center for Infectious Disease"/>
            <person name="Wu L."/>
            <person name="Ma J."/>
        </authorList>
    </citation>
    <scope>NUCLEOTIDE SEQUENCE [LARGE SCALE GENOMIC DNA]</scope>
    <source>
        <strain evidence="5">CCUG 50347</strain>
    </source>
</reference>
<dbReference type="SUPFAM" id="SSF55729">
    <property type="entry name" value="Acyl-CoA N-acyltransferases (Nat)"/>
    <property type="match status" value="1"/>
</dbReference>
<proteinExistence type="predicted"/>
<dbReference type="InterPro" id="IPR050832">
    <property type="entry name" value="Bact_Acetyltransf"/>
</dbReference>
<evidence type="ECO:0000256" key="1">
    <source>
        <dbReference type="ARBA" id="ARBA00022679"/>
    </source>
</evidence>
<feature type="domain" description="N-acetyltransferase" evidence="3">
    <location>
        <begin position="3"/>
        <end position="174"/>
    </location>
</feature>
<dbReference type="PANTHER" id="PTHR43877">
    <property type="entry name" value="AMINOALKYLPHOSPHONATE N-ACETYLTRANSFERASE-RELATED-RELATED"/>
    <property type="match status" value="1"/>
</dbReference>
<comment type="caution">
    <text evidence="4">The sequence shown here is derived from an EMBL/GenBank/DDBJ whole genome shotgun (WGS) entry which is preliminary data.</text>
</comment>
<protein>
    <submittedName>
        <fullName evidence="4">GNAT family N-acetyltransferase</fullName>
        <ecNumber evidence="4">2.3.-.-</ecNumber>
    </submittedName>
</protein>
<dbReference type="EMBL" id="JBHSIM010000017">
    <property type="protein sequence ID" value="MFC4832342.1"/>
    <property type="molecule type" value="Genomic_DNA"/>
</dbReference>
<dbReference type="Pfam" id="PF00583">
    <property type="entry name" value="Acetyltransf_1"/>
    <property type="match status" value="1"/>
</dbReference>
<dbReference type="PROSITE" id="PS51186">
    <property type="entry name" value="GNAT"/>
    <property type="match status" value="1"/>
</dbReference>
<name>A0ABV9RG73_9PSEU</name>
<dbReference type="EC" id="2.3.-.-" evidence="4"/>
<dbReference type="GO" id="GO:0016746">
    <property type="term" value="F:acyltransferase activity"/>
    <property type="evidence" value="ECO:0007669"/>
    <property type="project" value="UniProtKB-KW"/>
</dbReference>
<organism evidence="4 5">
    <name type="scientific">Actinomycetospora chibensis</name>
    <dbReference type="NCBI Taxonomy" id="663606"/>
    <lineage>
        <taxon>Bacteria</taxon>
        <taxon>Bacillati</taxon>
        <taxon>Actinomycetota</taxon>
        <taxon>Actinomycetes</taxon>
        <taxon>Pseudonocardiales</taxon>
        <taxon>Pseudonocardiaceae</taxon>
        <taxon>Actinomycetospora</taxon>
    </lineage>
</organism>
<keyword evidence="2 4" id="KW-0012">Acyltransferase</keyword>
<dbReference type="RefSeq" id="WP_274190409.1">
    <property type="nucleotide sequence ID" value="NZ_BAABHN010000017.1"/>
</dbReference>
<sequence>MRWTIRRAVDADALRLGEITVAGWRHAYRGIVADERLDALDAAEIAEVRRAAIAAPEPMAVFVADDEQGRVRGYCTVGPSRDPDLAGDTTEVSAVLYTLYLDPEVIGTGAGGALHDVGVAHLAAAGFARATLWVYTANTGAQAFYAHRGWRPDGEPYQGPGWSAPATRWALDLSSCVSL</sequence>
<keyword evidence="5" id="KW-1185">Reference proteome</keyword>
<keyword evidence="1 4" id="KW-0808">Transferase</keyword>
<gene>
    <name evidence="4" type="ORF">ACFPEL_07975</name>
</gene>
<dbReference type="InterPro" id="IPR016181">
    <property type="entry name" value="Acyl_CoA_acyltransferase"/>
</dbReference>
<evidence type="ECO:0000313" key="4">
    <source>
        <dbReference type="EMBL" id="MFC4832342.1"/>
    </source>
</evidence>
<evidence type="ECO:0000259" key="3">
    <source>
        <dbReference type="PROSITE" id="PS51186"/>
    </source>
</evidence>
<dbReference type="Proteomes" id="UP001595909">
    <property type="component" value="Unassembled WGS sequence"/>
</dbReference>
<evidence type="ECO:0000313" key="5">
    <source>
        <dbReference type="Proteomes" id="UP001595909"/>
    </source>
</evidence>
<accession>A0ABV9RG73</accession>
<evidence type="ECO:0000256" key="2">
    <source>
        <dbReference type="ARBA" id="ARBA00023315"/>
    </source>
</evidence>
<dbReference type="Gene3D" id="3.40.630.30">
    <property type="match status" value="1"/>
</dbReference>
<dbReference type="InterPro" id="IPR000182">
    <property type="entry name" value="GNAT_dom"/>
</dbReference>